<dbReference type="SUPFAM" id="SSF109604">
    <property type="entry name" value="HD-domain/PDEase-like"/>
    <property type="match status" value="1"/>
</dbReference>
<evidence type="ECO:0000313" key="3">
    <source>
        <dbReference type="Proteomes" id="UP001141327"/>
    </source>
</evidence>
<dbReference type="InterPro" id="IPR006674">
    <property type="entry name" value="HD_domain"/>
</dbReference>
<gene>
    <name evidence="2" type="ORF">PAPYR_4805</name>
</gene>
<dbReference type="InterPro" id="IPR003607">
    <property type="entry name" value="HD/PDEase_dom"/>
</dbReference>
<dbReference type="Proteomes" id="UP001141327">
    <property type="component" value="Unassembled WGS sequence"/>
</dbReference>
<proteinExistence type="predicted"/>
<reference evidence="2" key="1">
    <citation type="journal article" date="2022" name="bioRxiv">
        <title>Genomics of Preaxostyla Flagellates Illuminates Evolutionary Transitions and the Path Towards Mitochondrial Loss.</title>
        <authorList>
            <person name="Novak L.V.F."/>
            <person name="Treitli S.C."/>
            <person name="Pyrih J."/>
            <person name="Halakuc P."/>
            <person name="Pipaliya S.V."/>
            <person name="Vacek V."/>
            <person name="Brzon O."/>
            <person name="Soukal P."/>
            <person name="Eme L."/>
            <person name="Dacks J.B."/>
            <person name="Karnkowska A."/>
            <person name="Elias M."/>
            <person name="Hampl V."/>
        </authorList>
    </citation>
    <scope>NUCLEOTIDE SEQUENCE</scope>
    <source>
        <strain evidence="2">RCP-MX</strain>
    </source>
</reference>
<dbReference type="PANTHER" id="PTHR33594">
    <property type="entry name" value="SUPERFAMILY HYDROLASE, PUTATIVE (AFU_ORTHOLOGUE AFUA_1G03035)-RELATED"/>
    <property type="match status" value="1"/>
</dbReference>
<name>A0ABQ8UJ81_9EUKA</name>
<dbReference type="PROSITE" id="PS51831">
    <property type="entry name" value="HD"/>
    <property type="match status" value="1"/>
</dbReference>
<feature type="domain" description="HD" evidence="1">
    <location>
        <begin position="30"/>
        <end position="135"/>
    </location>
</feature>
<organism evidence="2 3">
    <name type="scientific">Paratrimastix pyriformis</name>
    <dbReference type="NCBI Taxonomy" id="342808"/>
    <lineage>
        <taxon>Eukaryota</taxon>
        <taxon>Metamonada</taxon>
        <taxon>Preaxostyla</taxon>
        <taxon>Paratrimastigidae</taxon>
        <taxon>Paratrimastix</taxon>
    </lineage>
</organism>
<keyword evidence="3" id="KW-1185">Reference proteome</keyword>
<accession>A0ABQ8UJ81</accession>
<dbReference type="EMBL" id="JAPMOS010000021">
    <property type="protein sequence ID" value="KAJ4459269.1"/>
    <property type="molecule type" value="Genomic_DNA"/>
</dbReference>
<dbReference type="Gene3D" id="1.10.3210.50">
    <property type="match status" value="1"/>
</dbReference>
<dbReference type="PANTHER" id="PTHR33594:SF1">
    <property type="entry name" value="HD_PDEASE DOMAIN-CONTAINING PROTEIN"/>
    <property type="match status" value="1"/>
</dbReference>
<comment type="caution">
    <text evidence="2">The sequence shown here is derived from an EMBL/GenBank/DDBJ whole genome shotgun (WGS) entry which is preliminary data.</text>
</comment>
<dbReference type="SMART" id="SM00471">
    <property type="entry name" value="HDc"/>
    <property type="match status" value="1"/>
</dbReference>
<evidence type="ECO:0000313" key="2">
    <source>
        <dbReference type="EMBL" id="KAJ4459269.1"/>
    </source>
</evidence>
<evidence type="ECO:0000259" key="1">
    <source>
        <dbReference type="PROSITE" id="PS51831"/>
    </source>
</evidence>
<dbReference type="Pfam" id="PF01966">
    <property type="entry name" value="HD"/>
    <property type="match status" value="1"/>
</dbReference>
<dbReference type="CDD" id="cd00077">
    <property type="entry name" value="HDc"/>
    <property type="match status" value="1"/>
</dbReference>
<sequence>MTDAAELTIWRDRLINLIRQEGGDEDGAHDINHYHRVWAVAQQLLRADPTADALTVLCACYLHDLVNLPKDHPERHLASRHSAQRARVLLPTVGFPADKLDGVEHAIEAHSFSANITPRTSEARIVQDADRMDALGAIGLARLFYIAGRMGSGLAHPDNPAGEGRELDDKKWALDHIETKLGKLPGMMQTEAGRRLGQERLEQLREFRTRFCKEWLGLCE</sequence>
<protein>
    <submittedName>
        <fullName evidence="2">Metal dependent phosphohydrolase</fullName>
    </submittedName>
</protein>